<keyword evidence="3" id="KW-1185">Reference proteome</keyword>
<proteinExistence type="predicted"/>
<accession>A0A3M8VW96</accession>
<feature type="domain" description="EF-hand" evidence="1">
    <location>
        <begin position="75"/>
        <end position="110"/>
    </location>
</feature>
<dbReference type="SUPFAM" id="SSF47473">
    <property type="entry name" value="EF-hand"/>
    <property type="match status" value="1"/>
</dbReference>
<feature type="domain" description="EF-hand" evidence="1">
    <location>
        <begin position="24"/>
        <end position="59"/>
    </location>
</feature>
<gene>
    <name evidence="2" type="ORF">EEJ42_23460</name>
</gene>
<dbReference type="GO" id="GO:0005509">
    <property type="term" value="F:calcium ion binding"/>
    <property type="evidence" value="ECO:0007669"/>
    <property type="project" value="InterPro"/>
</dbReference>
<organism evidence="2 3">
    <name type="scientific">Streptomyces botrytidirepellens</name>
    <dbReference type="NCBI Taxonomy" id="2486417"/>
    <lineage>
        <taxon>Bacteria</taxon>
        <taxon>Bacillati</taxon>
        <taxon>Actinomycetota</taxon>
        <taxon>Actinomycetes</taxon>
        <taxon>Kitasatosporales</taxon>
        <taxon>Streptomycetaceae</taxon>
        <taxon>Streptomyces</taxon>
    </lineage>
</organism>
<dbReference type="AlphaFoldDB" id="A0A3M8VW96"/>
<dbReference type="SMART" id="SM00054">
    <property type="entry name" value="EFh"/>
    <property type="match status" value="3"/>
</dbReference>
<dbReference type="InterPro" id="IPR011992">
    <property type="entry name" value="EF-hand-dom_pair"/>
</dbReference>
<name>A0A3M8VW96_9ACTN</name>
<protein>
    <submittedName>
        <fullName evidence="2">Calcium-binding protein</fullName>
    </submittedName>
</protein>
<dbReference type="Proteomes" id="UP000275401">
    <property type="component" value="Unassembled WGS sequence"/>
</dbReference>
<dbReference type="InterPro" id="IPR002048">
    <property type="entry name" value="EF_hand_dom"/>
</dbReference>
<dbReference type="PROSITE" id="PS50222">
    <property type="entry name" value="EF_HAND_2"/>
    <property type="match status" value="3"/>
</dbReference>
<evidence type="ECO:0000313" key="3">
    <source>
        <dbReference type="Proteomes" id="UP000275401"/>
    </source>
</evidence>
<dbReference type="EMBL" id="RIBZ01000283">
    <property type="protein sequence ID" value="RNG20701.1"/>
    <property type="molecule type" value="Genomic_DNA"/>
</dbReference>
<feature type="domain" description="EF-hand" evidence="1">
    <location>
        <begin position="123"/>
        <end position="149"/>
    </location>
</feature>
<sequence length="197" mass="21377">MRFGKYSRRGGLSALEGGDRMGALLDQKYEKLFALLDANGDGVIAEDDFELMGGRVLAAVGEERTAAKGKEYADALMTYWRALRETADADGDGRIDKGEFRQALHQVSDHFELLIGPLYRAGFHLADRDDDGLVGREDFVAVISAVGVPEAEAGAAFDRLAEQGGQLTKDQLMTAAAQFYRDEDPANSASHLLFGTL</sequence>
<evidence type="ECO:0000313" key="2">
    <source>
        <dbReference type="EMBL" id="RNG20701.1"/>
    </source>
</evidence>
<reference evidence="2 3" key="1">
    <citation type="submission" date="2018-11" db="EMBL/GenBank/DDBJ databases">
        <title>The Potential of Streptomyces as Biocontrol Agents against the Tomato grey mould, Botrytis cinerea (Gray mold) Frontiers in Microbiology.</title>
        <authorList>
            <person name="Li D."/>
        </authorList>
    </citation>
    <scope>NUCLEOTIDE SEQUENCE [LARGE SCALE GENOMIC DNA]</scope>
    <source>
        <strain evidence="2 3">NEAU-LD23</strain>
    </source>
</reference>
<comment type="caution">
    <text evidence="2">The sequence shown here is derived from an EMBL/GenBank/DDBJ whole genome shotgun (WGS) entry which is preliminary data.</text>
</comment>
<evidence type="ECO:0000259" key="1">
    <source>
        <dbReference type="PROSITE" id="PS50222"/>
    </source>
</evidence>
<dbReference type="InterPro" id="IPR018247">
    <property type="entry name" value="EF_Hand_1_Ca_BS"/>
</dbReference>
<dbReference type="PROSITE" id="PS00018">
    <property type="entry name" value="EF_HAND_1"/>
    <property type="match status" value="3"/>
</dbReference>
<dbReference type="Pfam" id="PF13202">
    <property type="entry name" value="EF-hand_5"/>
    <property type="match status" value="2"/>
</dbReference>
<dbReference type="Gene3D" id="1.10.238.10">
    <property type="entry name" value="EF-hand"/>
    <property type="match status" value="1"/>
</dbReference>